<proteinExistence type="predicted"/>
<protein>
    <submittedName>
        <fullName evidence="1">Uncharacterized protein</fullName>
    </submittedName>
</protein>
<accession>A0A397TWE9</accession>
<gene>
    <name evidence="1" type="ORF">C1645_811520</name>
</gene>
<reference evidence="1 2" key="1">
    <citation type="submission" date="2018-06" db="EMBL/GenBank/DDBJ databases">
        <title>Comparative genomics reveals the genomic features of Rhizophagus irregularis, R. cerebriforme, R. diaphanum and Gigaspora rosea, and their symbiotic lifestyle signature.</title>
        <authorList>
            <person name="Morin E."/>
            <person name="San Clemente H."/>
            <person name="Chen E.C.H."/>
            <person name="De La Providencia I."/>
            <person name="Hainaut M."/>
            <person name="Kuo A."/>
            <person name="Kohler A."/>
            <person name="Murat C."/>
            <person name="Tang N."/>
            <person name="Roy S."/>
            <person name="Loubradou J."/>
            <person name="Henrissat B."/>
            <person name="Grigoriev I.V."/>
            <person name="Corradi N."/>
            <person name="Roux C."/>
            <person name="Martin F.M."/>
        </authorList>
    </citation>
    <scope>NUCLEOTIDE SEQUENCE [LARGE SCALE GENOMIC DNA]</scope>
    <source>
        <strain evidence="1 2">DAOM 227022</strain>
    </source>
</reference>
<evidence type="ECO:0000313" key="1">
    <source>
        <dbReference type="EMBL" id="RIA99481.1"/>
    </source>
</evidence>
<dbReference type="EMBL" id="QKYT01000004">
    <property type="protein sequence ID" value="RIA99481.1"/>
    <property type="molecule type" value="Genomic_DNA"/>
</dbReference>
<organism evidence="1 2">
    <name type="scientific">Glomus cerebriforme</name>
    <dbReference type="NCBI Taxonomy" id="658196"/>
    <lineage>
        <taxon>Eukaryota</taxon>
        <taxon>Fungi</taxon>
        <taxon>Fungi incertae sedis</taxon>
        <taxon>Mucoromycota</taxon>
        <taxon>Glomeromycotina</taxon>
        <taxon>Glomeromycetes</taxon>
        <taxon>Glomerales</taxon>
        <taxon>Glomeraceae</taxon>
        <taxon>Glomus</taxon>
    </lineage>
</organism>
<name>A0A397TWE9_9GLOM</name>
<dbReference type="AlphaFoldDB" id="A0A397TWE9"/>
<comment type="caution">
    <text evidence="1">The sequence shown here is derived from an EMBL/GenBank/DDBJ whole genome shotgun (WGS) entry which is preliminary data.</text>
</comment>
<dbReference type="Proteomes" id="UP000265703">
    <property type="component" value="Unassembled WGS sequence"/>
</dbReference>
<sequence>MSLEIKIKNITNVLNARMGVTFPTDPYIHFSKEVLKRKVTLFGHFVLRKRFSASQVQDNFQSPTSFSKLIPKWPFGILRYAFHAQDGWVELVTAFDGPKSRPSVKFL</sequence>
<evidence type="ECO:0000313" key="2">
    <source>
        <dbReference type="Proteomes" id="UP000265703"/>
    </source>
</evidence>
<keyword evidence="2" id="KW-1185">Reference proteome</keyword>